<reference evidence="4" key="1">
    <citation type="journal article" date="2019" name="Int. J. Syst. Evol. Microbiol.">
        <title>The Global Catalogue of Microorganisms (GCM) 10K type strain sequencing project: providing services to taxonomists for standard genome sequencing and annotation.</title>
        <authorList>
            <consortium name="The Broad Institute Genomics Platform"/>
            <consortium name="The Broad Institute Genome Sequencing Center for Infectious Disease"/>
            <person name="Wu L."/>
            <person name="Ma J."/>
        </authorList>
    </citation>
    <scope>NUCLEOTIDE SEQUENCE [LARGE SCALE GENOMIC DNA]</scope>
    <source>
        <strain evidence="4">CGMCC 4.1530</strain>
    </source>
</reference>
<keyword evidence="2" id="KW-0472">Membrane</keyword>
<feature type="region of interest" description="Disordered" evidence="1">
    <location>
        <begin position="27"/>
        <end position="62"/>
    </location>
</feature>
<protein>
    <submittedName>
        <fullName evidence="3">Uncharacterized protein</fullName>
    </submittedName>
</protein>
<feature type="transmembrane region" description="Helical" evidence="2">
    <location>
        <begin position="156"/>
        <end position="179"/>
    </location>
</feature>
<evidence type="ECO:0000256" key="1">
    <source>
        <dbReference type="SAM" id="MobiDB-lite"/>
    </source>
</evidence>
<dbReference type="EMBL" id="JBHSUC010000014">
    <property type="protein sequence ID" value="MFC6362751.1"/>
    <property type="molecule type" value="Genomic_DNA"/>
</dbReference>
<feature type="transmembrane region" description="Helical" evidence="2">
    <location>
        <begin position="83"/>
        <end position="103"/>
    </location>
</feature>
<keyword evidence="2" id="KW-0812">Transmembrane</keyword>
<feature type="transmembrane region" description="Helical" evidence="2">
    <location>
        <begin position="109"/>
        <end position="135"/>
    </location>
</feature>
<evidence type="ECO:0000313" key="4">
    <source>
        <dbReference type="Proteomes" id="UP001596215"/>
    </source>
</evidence>
<organism evidence="3 4">
    <name type="scientific">Tatumella punctata</name>
    <dbReference type="NCBI Taxonomy" id="399969"/>
    <lineage>
        <taxon>Bacteria</taxon>
        <taxon>Pseudomonadati</taxon>
        <taxon>Pseudomonadota</taxon>
        <taxon>Gammaproteobacteria</taxon>
        <taxon>Enterobacterales</taxon>
        <taxon>Erwiniaceae</taxon>
        <taxon>Tatumella</taxon>
    </lineage>
</organism>
<keyword evidence="4" id="KW-1185">Reference proteome</keyword>
<dbReference type="RefSeq" id="WP_212708639.1">
    <property type="nucleotide sequence ID" value="NZ_BAAAFW010000014.1"/>
</dbReference>
<gene>
    <name evidence="3" type="ORF">ACFP73_11695</name>
</gene>
<proteinExistence type="predicted"/>
<sequence length="182" mass="21017">MPVCSKCHQHMTNDYCSSCAEKAREADRHHNHGNNAATPVTGDPRPENNRPPLPAGDAAGGTPVKTTPLPLDNFAAKFIYARWVPLALMALLAFEIVASLKFLQSYQHYYGYGIFTLPFPLLYAPLVILLFINLLMMFRFREFHQQKSTRRGHPTFCLFVFFWFWYMRTIGLTVGFWLLRHF</sequence>
<accession>A0ABW1VP54</accession>
<comment type="caution">
    <text evidence="3">The sequence shown here is derived from an EMBL/GenBank/DDBJ whole genome shotgun (WGS) entry which is preliminary data.</text>
</comment>
<dbReference type="Proteomes" id="UP001596215">
    <property type="component" value="Unassembled WGS sequence"/>
</dbReference>
<keyword evidence="2" id="KW-1133">Transmembrane helix</keyword>
<name>A0ABW1VP54_9GAMM</name>
<evidence type="ECO:0000256" key="2">
    <source>
        <dbReference type="SAM" id="Phobius"/>
    </source>
</evidence>
<evidence type="ECO:0000313" key="3">
    <source>
        <dbReference type="EMBL" id="MFC6362751.1"/>
    </source>
</evidence>